<evidence type="ECO:0000313" key="2">
    <source>
        <dbReference type="Proteomes" id="UP000185003"/>
    </source>
</evidence>
<keyword evidence="2" id="KW-1185">Reference proteome</keyword>
<protein>
    <submittedName>
        <fullName evidence="1">Uncharacterized protein</fullName>
    </submittedName>
</protein>
<evidence type="ECO:0000313" key="1">
    <source>
        <dbReference type="EMBL" id="SIO48353.1"/>
    </source>
</evidence>
<dbReference type="EMBL" id="FSRA01000002">
    <property type="protein sequence ID" value="SIO48353.1"/>
    <property type="molecule type" value="Genomic_DNA"/>
</dbReference>
<proteinExistence type="predicted"/>
<sequence length="77" mass="9172">MCLQKALFLCFTNNYATFTETGLQGIKTTLSLVQVFHRIWLKLLQRRYSYRRFAFLQPPEPLSQTYLAAHFRANNHF</sequence>
<reference evidence="1 2" key="1">
    <citation type="submission" date="2016-11" db="EMBL/GenBank/DDBJ databases">
        <authorList>
            <person name="Jaros S."/>
            <person name="Januszkiewicz K."/>
            <person name="Wedrychowicz H."/>
        </authorList>
    </citation>
    <scope>NUCLEOTIDE SEQUENCE [LARGE SCALE GENOMIC DNA]</scope>
    <source>
        <strain evidence="1 2">DSM 24787</strain>
    </source>
</reference>
<gene>
    <name evidence="1" type="ORF">SAMN04488055_4521</name>
</gene>
<organism evidence="1 2">
    <name type="scientific">Chitinophaga niabensis</name>
    <dbReference type="NCBI Taxonomy" id="536979"/>
    <lineage>
        <taxon>Bacteria</taxon>
        <taxon>Pseudomonadati</taxon>
        <taxon>Bacteroidota</taxon>
        <taxon>Chitinophagia</taxon>
        <taxon>Chitinophagales</taxon>
        <taxon>Chitinophagaceae</taxon>
        <taxon>Chitinophaga</taxon>
    </lineage>
</organism>
<dbReference type="AlphaFoldDB" id="A0A1N6JVS5"/>
<accession>A0A1N6JVS5</accession>
<dbReference type="Proteomes" id="UP000185003">
    <property type="component" value="Unassembled WGS sequence"/>
</dbReference>
<name>A0A1N6JVS5_9BACT</name>